<evidence type="ECO:0000313" key="1">
    <source>
        <dbReference type="EnsemblPlants" id="cds.evm.model.09.870"/>
    </source>
</evidence>
<reference evidence="1" key="2">
    <citation type="submission" date="2021-03" db="UniProtKB">
        <authorList>
            <consortium name="EnsemblPlants"/>
        </authorList>
    </citation>
    <scope>IDENTIFICATION</scope>
</reference>
<dbReference type="AlphaFoldDB" id="A0A803QHM4"/>
<dbReference type="EMBL" id="UZAU01000740">
    <property type="status" value="NOT_ANNOTATED_CDS"/>
    <property type="molecule type" value="Genomic_DNA"/>
</dbReference>
<proteinExistence type="predicted"/>
<dbReference type="Proteomes" id="UP000596661">
    <property type="component" value="Chromosome 9"/>
</dbReference>
<accession>A0A803QHM4</accession>
<sequence length="336" mass="38361">MMKHSRQREINSEEETKGSKVVLNDSLQTYFDARRDLILLPDQISTNKGHKDKSTLKPELKERVNFYKSFSPQELQVEGLVTTSNLQEVDLIAPHQDIAHLSMKETVYEALKGDPEDVREAIANFVEDNFDYDGPIKLTKKRTGLSNDGTNKKAKMEAKEKVQQLVASRRQRTELPLLPPTPFTLPIKPAQLTEGEEARLEAVDKFYYQRRSCEMEMRKLSTSISSRRNTKFVDYDKWNETAPPIMNRAELAERLHPRVGTNLSPFLAYLLEQGATTSCKLDVDKFAMIASRDSMYVIDFVRAQANIIALMAERSCSLVTQLEYDLEVLKAKHGNA</sequence>
<name>A0A803QHM4_CANSA</name>
<protein>
    <submittedName>
        <fullName evidence="1">Uncharacterized protein</fullName>
    </submittedName>
</protein>
<keyword evidence="2" id="KW-1185">Reference proteome</keyword>
<reference evidence="1" key="1">
    <citation type="submission" date="2018-11" db="EMBL/GenBank/DDBJ databases">
        <authorList>
            <person name="Grassa J C."/>
        </authorList>
    </citation>
    <scope>NUCLEOTIDE SEQUENCE [LARGE SCALE GENOMIC DNA]</scope>
</reference>
<organism evidence="1 2">
    <name type="scientific">Cannabis sativa</name>
    <name type="common">Hemp</name>
    <name type="synonym">Marijuana</name>
    <dbReference type="NCBI Taxonomy" id="3483"/>
    <lineage>
        <taxon>Eukaryota</taxon>
        <taxon>Viridiplantae</taxon>
        <taxon>Streptophyta</taxon>
        <taxon>Embryophyta</taxon>
        <taxon>Tracheophyta</taxon>
        <taxon>Spermatophyta</taxon>
        <taxon>Magnoliopsida</taxon>
        <taxon>eudicotyledons</taxon>
        <taxon>Gunneridae</taxon>
        <taxon>Pentapetalae</taxon>
        <taxon>rosids</taxon>
        <taxon>fabids</taxon>
        <taxon>Rosales</taxon>
        <taxon>Cannabaceae</taxon>
        <taxon>Cannabis</taxon>
    </lineage>
</organism>
<dbReference type="Gramene" id="evm.model.09.870">
    <property type="protein sequence ID" value="cds.evm.model.09.870"/>
    <property type="gene ID" value="evm.TU.09.870"/>
</dbReference>
<evidence type="ECO:0000313" key="2">
    <source>
        <dbReference type="Proteomes" id="UP000596661"/>
    </source>
</evidence>
<dbReference type="EnsemblPlants" id="evm.model.09.870">
    <property type="protein sequence ID" value="cds.evm.model.09.870"/>
    <property type="gene ID" value="evm.TU.09.870"/>
</dbReference>